<comment type="caution">
    <text evidence="3">The sequence shown here is derived from an EMBL/GenBank/DDBJ whole genome shotgun (WGS) entry which is preliminary data.</text>
</comment>
<dbReference type="EMBL" id="AMRI01000016">
    <property type="protein sequence ID" value="EKE71621.1"/>
    <property type="molecule type" value="Genomic_DNA"/>
</dbReference>
<dbReference type="InterPro" id="IPR032466">
    <property type="entry name" value="Metal_Hydrolase"/>
</dbReference>
<feature type="chain" id="PRO_5003861533" evidence="1">
    <location>
        <begin position="19"/>
        <end position="476"/>
    </location>
</feature>
<proteinExistence type="predicted"/>
<gene>
    <name evidence="3" type="ORF">B3C1_11819</name>
</gene>
<accession>K2IN81</accession>
<reference evidence="3 4" key="1">
    <citation type="journal article" date="2012" name="J. Bacteriol.">
        <title>Genome Sequence of Gallaecimonas xiamenensis Type Strain 3-C-1.</title>
        <authorList>
            <person name="Lai Q."/>
            <person name="Wang L."/>
            <person name="Wang W."/>
            <person name="Shao Z."/>
        </authorList>
    </citation>
    <scope>NUCLEOTIDE SEQUENCE [LARGE SCALE GENOMIC DNA]</scope>
    <source>
        <strain evidence="3 4">3-C-1</strain>
    </source>
</reference>
<dbReference type="RefSeq" id="WP_008485057.1">
    <property type="nucleotide sequence ID" value="NZ_AMRI01000016.1"/>
</dbReference>
<dbReference type="PATRIC" id="fig|745411.4.peg.2326"/>
<evidence type="ECO:0000256" key="1">
    <source>
        <dbReference type="SAM" id="SignalP"/>
    </source>
</evidence>
<dbReference type="PANTHER" id="PTHR43135:SF3">
    <property type="entry name" value="ALPHA-D-RIBOSE 1-METHYLPHOSPHONATE 5-TRIPHOSPHATE DIPHOSPHATASE"/>
    <property type="match status" value="1"/>
</dbReference>
<dbReference type="GO" id="GO:0016810">
    <property type="term" value="F:hydrolase activity, acting on carbon-nitrogen (but not peptide) bonds"/>
    <property type="evidence" value="ECO:0007669"/>
    <property type="project" value="InterPro"/>
</dbReference>
<dbReference type="STRING" id="745411.B3C1_11819"/>
<dbReference type="Proteomes" id="UP000006755">
    <property type="component" value="Unassembled WGS sequence"/>
</dbReference>
<dbReference type="eggNOG" id="COG1228">
    <property type="taxonomic scope" value="Bacteria"/>
</dbReference>
<dbReference type="InterPro" id="IPR006680">
    <property type="entry name" value="Amidohydro-rel"/>
</dbReference>
<dbReference type="PANTHER" id="PTHR43135">
    <property type="entry name" value="ALPHA-D-RIBOSE 1-METHYLPHOSPHONATE 5-TRIPHOSPHATE DIPHOSPHATASE"/>
    <property type="match status" value="1"/>
</dbReference>
<dbReference type="SUPFAM" id="SSF51556">
    <property type="entry name" value="Metallo-dependent hydrolases"/>
    <property type="match status" value="1"/>
</dbReference>
<organism evidence="3 4">
    <name type="scientific">Gallaecimonas xiamenensis 3-C-1</name>
    <dbReference type="NCBI Taxonomy" id="745411"/>
    <lineage>
        <taxon>Bacteria</taxon>
        <taxon>Pseudomonadati</taxon>
        <taxon>Pseudomonadota</taxon>
        <taxon>Gammaproteobacteria</taxon>
        <taxon>Enterobacterales</taxon>
        <taxon>Gallaecimonadaceae</taxon>
        <taxon>Gallaecimonas</taxon>
    </lineage>
</organism>
<dbReference type="PROSITE" id="PS51257">
    <property type="entry name" value="PROKAR_LIPOPROTEIN"/>
    <property type="match status" value="1"/>
</dbReference>
<dbReference type="Pfam" id="PF01979">
    <property type="entry name" value="Amidohydro_1"/>
    <property type="match status" value="1"/>
</dbReference>
<sequence>MTKTFTALLLGLAMAGCAATAPQDVDLVIRHVNLIDVATGQVHPDQTVAVDHNSVVAVLADADASQYRGRQTLEAQGKYLMPGLWDMHVHFGGGQALVEENKDLLPLYVANGVTTVRDAAADISDQVLAWRAQVASGALQGPTIFTSGPKLEGKDSIWPGDLEIANETELAQALDKLQAMKVDFVKITDSALSPELYLAAVRAAKARGFIISGHIPFALPVTEISDAGLDSIEHLSYLLKAGSRDEAAISAQVASGQLTYWTALPKLSASFDRQVALANYRHLAANGTAVTPTLVGSQIIAYLDQDNHQADTYLDYIGPGLKKTYQWRVDRAAKDDAAAIAARQSRYQQTAALLPLLSQAGVTLMAGTDAGFLNSYIYPGLSLHQELALFVDNGLTPLQALQASVLAGPAFLGVSDRYGAVAPGKVADLLLLDANPLEDIKATRAIHGLVLHGQYLDRSQLDALLASAKAKVAKAG</sequence>
<feature type="domain" description="Amidohydrolase-related" evidence="2">
    <location>
        <begin position="79"/>
        <end position="443"/>
    </location>
</feature>
<keyword evidence="3" id="KW-0378">Hydrolase</keyword>
<dbReference type="InterPro" id="IPR051781">
    <property type="entry name" value="Metallo-dep_Hydrolase"/>
</dbReference>
<evidence type="ECO:0000313" key="3">
    <source>
        <dbReference type="EMBL" id="EKE71621.1"/>
    </source>
</evidence>
<feature type="signal peptide" evidence="1">
    <location>
        <begin position="1"/>
        <end position="18"/>
    </location>
</feature>
<name>K2IN81_9GAMM</name>
<protein>
    <submittedName>
        <fullName evidence="3">Amidohydrolase</fullName>
    </submittedName>
</protein>
<dbReference type="InterPro" id="IPR011059">
    <property type="entry name" value="Metal-dep_hydrolase_composite"/>
</dbReference>
<keyword evidence="4" id="KW-1185">Reference proteome</keyword>
<dbReference type="AlphaFoldDB" id="K2IN81"/>
<dbReference type="SUPFAM" id="SSF51338">
    <property type="entry name" value="Composite domain of metallo-dependent hydrolases"/>
    <property type="match status" value="1"/>
</dbReference>
<dbReference type="Gene3D" id="3.20.20.140">
    <property type="entry name" value="Metal-dependent hydrolases"/>
    <property type="match status" value="1"/>
</dbReference>
<dbReference type="OrthoDB" id="6190564at2"/>
<keyword evidence="1" id="KW-0732">Signal</keyword>
<evidence type="ECO:0000259" key="2">
    <source>
        <dbReference type="Pfam" id="PF01979"/>
    </source>
</evidence>
<evidence type="ECO:0000313" key="4">
    <source>
        <dbReference type="Proteomes" id="UP000006755"/>
    </source>
</evidence>
<dbReference type="Gene3D" id="2.30.40.10">
    <property type="entry name" value="Urease, subunit C, domain 1"/>
    <property type="match status" value="1"/>
</dbReference>